<reference evidence="2" key="1">
    <citation type="submission" date="2016-10" db="EMBL/GenBank/DDBJ databases">
        <authorList>
            <person name="Varghese N."/>
            <person name="Submissions S."/>
        </authorList>
    </citation>
    <scope>NUCLEOTIDE SEQUENCE [LARGE SCALE GENOMIC DNA]</scope>
    <source>
        <strain evidence="2">BS3775</strain>
    </source>
</reference>
<protein>
    <submittedName>
        <fullName evidence="1">Uncharacterized protein</fullName>
    </submittedName>
</protein>
<evidence type="ECO:0000313" key="1">
    <source>
        <dbReference type="EMBL" id="SDR00962.1"/>
    </source>
</evidence>
<name>A0A1H1FIV6_9PSED</name>
<evidence type="ECO:0000313" key="2">
    <source>
        <dbReference type="Proteomes" id="UP000199570"/>
    </source>
</evidence>
<dbReference type="RefSeq" id="WP_090322393.1">
    <property type="nucleotide sequence ID" value="NZ_FNKJ01000003.1"/>
</dbReference>
<sequence length="92" mass="10198">MHVILQVVDAFLCVLVVIAAAEYLRRVRPMDEPLLSISFYLVAIAAFGSFIFNIKGHPISPFAMTMHLAVILYAIAKRGHICNIPPSSTERT</sequence>
<accession>A0A1H1FIV6</accession>
<dbReference type="Proteomes" id="UP000199570">
    <property type="component" value="Unassembled WGS sequence"/>
</dbReference>
<dbReference type="AlphaFoldDB" id="A0A1H1FIV6"/>
<proteinExistence type="predicted"/>
<keyword evidence="2" id="KW-1185">Reference proteome</keyword>
<gene>
    <name evidence="1" type="ORF">SAMN04490195_2733</name>
</gene>
<organism evidence="1 2">
    <name type="scientific">Pseudomonas moorei</name>
    <dbReference type="NCBI Taxonomy" id="395599"/>
    <lineage>
        <taxon>Bacteria</taxon>
        <taxon>Pseudomonadati</taxon>
        <taxon>Pseudomonadota</taxon>
        <taxon>Gammaproteobacteria</taxon>
        <taxon>Pseudomonadales</taxon>
        <taxon>Pseudomonadaceae</taxon>
        <taxon>Pseudomonas</taxon>
    </lineage>
</organism>
<dbReference type="EMBL" id="FNKJ01000003">
    <property type="protein sequence ID" value="SDR00962.1"/>
    <property type="molecule type" value="Genomic_DNA"/>
</dbReference>
<dbReference type="OrthoDB" id="7001837at2"/>